<proteinExistence type="predicted"/>
<dbReference type="EMBL" id="JAUKUD010000004">
    <property type="protein sequence ID" value="KAK0746673.1"/>
    <property type="molecule type" value="Genomic_DNA"/>
</dbReference>
<feature type="compositionally biased region" description="Low complexity" evidence="1">
    <location>
        <begin position="100"/>
        <end position="113"/>
    </location>
</feature>
<feature type="compositionally biased region" description="Basic residues" evidence="1">
    <location>
        <begin position="31"/>
        <end position="43"/>
    </location>
</feature>
<evidence type="ECO:0000256" key="1">
    <source>
        <dbReference type="SAM" id="MobiDB-lite"/>
    </source>
</evidence>
<keyword evidence="3" id="KW-1185">Reference proteome</keyword>
<feature type="region of interest" description="Disordered" evidence="1">
    <location>
        <begin position="268"/>
        <end position="320"/>
    </location>
</feature>
<evidence type="ECO:0000313" key="2">
    <source>
        <dbReference type="EMBL" id="KAK0746673.1"/>
    </source>
</evidence>
<protein>
    <submittedName>
        <fullName evidence="2">Uncharacterized protein</fullName>
    </submittedName>
</protein>
<dbReference type="AlphaFoldDB" id="A0AA40EW51"/>
<name>A0AA40EW51_9PEZI</name>
<evidence type="ECO:0000313" key="3">
    <source>
        <dbReference type="Proteomes" id="UP001172155"/>
    </source>
</evidence>
<gene>
    <name evidence="2" type="ORF">B0T18DRAFT_156958</name>
</gene>
<reference evidence="2" key="1">
    <citation type="submission" date="2023-06" db="EMBL/GenBank/DDBJ databases">
        <title>Genome-scale phylogeny and comparative genomics of the fungal order Sordariales.</title>
        <authorList>
            <consortium name="Lawrence Berkeley National Laboratory"/>
            <person name="Hensen N."/>
            <person name="Bonometti L."/>
            <person name="Westerberg I."/>
            <person name="Brannstrom I.O."/>
            <person name="Guillou S."/>
            <person name="Cros-Aarteil S."/>
            <person name="Calhoun S."/>
            <person name="Haridas S."/>
            <person name="Kuo A."/>
            <person name="Mondo S."/>
            <person name="Pangilinan J."/>
            <person name="Riley R."/>
            <person name="LaButti K."/>
            <person name="Andreopoulos B."/>
            <person name="Lipzen A."/>
            <person name="Chen C."/>
            <person name="Yanf M."/>
            <person name="Daum C."/>
            <person name="Ng V."/>
            <person name="Clum A."/>
            <person name="Steindorff A."/>
            <person name="Ohm R."/>
            <person name="Martin F."/>
            <person name="Silar P."/>
            <person name="Natvig D."/>
            <person name="Lalanne C."/>
            <person name="Gautier V."/>
            <person name="Ament-velasquez S.L."/>
            <person name="Kruys A."/>
            <person name="Hutchinson M.I."/>
            <person name="Powell A.J."/>
            <person name="Barry K."/>
            <person name="Miller A.N."/>
            <person name="Grigoriev I.V."/>
            <person name="Debuchy R."/>
            <person name="Gladieux P."/>
            <person name="Thoren M.H."/>
            <person name="Johannesson H."/>
        </authorList>
    </citation>
    <scope>NUCLEOTIDE SEQUENCE</scope>
    <source>
        <strain evidence="2">SMH3187-1</strain>
    </source>
</reference>
<sequence length="320" mass="36093">MGVPGGCGMGRDSLPRTIPRQRLPIYPLPTRSHKRDSRPKRFGRSAETGKVYYSETVRSGKQSAREEKPPSPVSRNFPWLCRVRIHIQDERDLDSELQRPPSSSSNTTSSHPPRGCFRRILDHWLLAMYAPAHILEHIYPHCMEYAETSGQRATNRRRCQQSSIQRGQPKKQLIQRHIQRKGGGKTVSPCVGVPSIGDRPETGRSDGLRVTVGRKGRWVRHGDLTLAIFFLACEQLSCSHRKVDNRPHVSSATTPGCRAYASRPAWWTPTPSAPRPVVRSYPMHARQPPLPPHRQTSTYLRAPVESRSSAPLPRSGLLHL</sequence>
<accession>A0AA40EW51</accession>
<organism evidence="2 3">
    <name type="scientific">Schizothecium vesticola</name>
    <dbReference type="NCBI Taxonomy" id="314040"/>
    <lineage>
        <taxon>Eukaryota</taxon>
        <taxon>Fungi</taxon>
        <taxon>Dikarya</taxon>
        <taxon>Ascomycota</taxon>
        <taxon>Pezizomycotina</taxon>
        <taxon>Sordariomycetes</taxon>
        <taxon>Sordariomycetidae</taxon>
        <taxon>Sordariales</taxon>
        <taxon>Schizotheciaceae</taxon>
        <taxon>Schizothecium</taxon>
    </lineage>
</organism>
<feature type="region of interest" description="Disordered" evidence="1">
    <location>
        <begin position="1"/>
        <end position="73"/>
    </location>
</feature>
<feature type="region of interest" description="Disordered" evidence="1">
    <location>
        <begin position="91"/>
        <end position="114"/>
    </location>
</feature>
<comment type="caution">
    <text evidence="2">The sequence shown here is derived from an EMBL/GenBank/DDBJ whole genome shotgun (WGS) entry which is preliminary data.</text>
</comment>
<dbReference type="Proteomes" id="UP001172155">
    <property type="component" value="Unassembled WGS sequence"/>
</dbReference>